<protein>
    <submittedName>
        <fullName evidence="1">Uncharacterized protein</fullName>
    </submittedName>
</protein>
<dbReference type="Proteomes" id="UP000251584">
    <property type="component" value="Unassembled WGS sequence"/>
</dbReference>
<dbReference type="EMBL" id="UAVY01000004">
    <property type="protein sequence ID" value="SQB29311.1"/>
    <property type="molecule type" value="Genomic_DNA"/>
</dbReference>
<reference evidence="1 2" key="1">
    <citation type="submission" date="2018-06" db="EMBL/GenBank/DDBJ databases">
        <authorList>
            <consortium name="Pathogen Informatics"/>
            <person name="Doyle S."/>
        </authorList>
    </citation>
    <scope>NUCLEOTIDE SEQUENCE [LARGE SCALE GENOMIC DNA]</scope>
    <source>
        <strain evidence="1 2">NCTC10786</strain>
    </source>
</reference>
<evidence type="ECO:0000313" key="2">
    <source>
        <dbReference type="Proteomes" id="UP000251584"/>
    </source>
</evidence>
<gene>
    <name evidence="1" type="ORF">NCTC10786_03094</name>
</gene>
<evidence type="ECO:0000313" key="1">
    <source>
        <dbReference type="EMBL" id="SQB29311.1"/>
    </source>
</evidence>
<dbReference type="AlphaFoldDB" id="A0A2X2VUJ8"/>
<organism evidence="1 2">
    <name type="scientific">Citrobacter koseri</name>
    <name type="common">Citrobacter diversus</name>
    <dbReference type="NCBI Taxonomy" id="545"/>
    <lineage>
        <taxon>Bacteria</taxon>
        <taxon>Pseudomonadati</taxon>
        <taxon>Pseudomonadota</taxon>
        <taxon>Gammaproteobacteria</taxon>
        <taxon>Enterobacterales</taxon>
        <taxon>Enterobacteriaceae</taxon>
        <taxon>Citrobacter</taxon>
    </lineage>
</organism>
<name>A0A2X2VUJ8_CITKO</name>
<proteinExistence type="predicted"/>
<accession>A0A2X2VUJ8</accession>
<sequence length="71" mass="8203">MRLLNIFVFLFTALVVVKTIHDNPPFLCSIFLFHLLSSALVMGAFSFCLFSILELASWPLLKSIDWKLEKR</sequence>